<accession>A0A8S1N1R1</accession>
<dbReference type="Pfam" id="PF11618">
    <property type="entry name" value="C2-C2_1"/>
    <property type="match status" value="1"/>
</dbReference>
<reference evidence="8" key="1">
    <citation type="submission" date="2021-01" db="EMBL/GenBank/DDBJ databases">
        <authorList>
            <consortium name="Genoscope - CEA"/>
            <person name="William W."/>
        </authorList>
    </citation>
    <scope>NUCLEOTIDE SEQUENCE</scope>
</reference>
<dbReference type="CDD" id="cd00051">
    <property type="entry name" value="EFh"/>
    <property type="match status" value="2"/>
</dbReference>
<evidence type="ECO:0000256" key="4">
    <source>
        <dbReference type="SAM" id="Coils"/>
    </source>
</evidence>
<feature type="coiled-coil region" evidence="4">
    <location>
        <begin position="382"/>
        <end position="430"/>
    </location>
</feature>
<comment type="caution">
    <text evidence="8">The sequence shown here is derived from an EMBL/GenBank/DDBJ whole genome shotgun (WGS) entry which is preliminary data.</text>
</comment>
<dbReference type="InterPro" id="IPR018247">
    <property type="entry name" value="EF_Hand_1_Ca_BS"/>
</dbReference>
<feature type="domain" description="C2" evidence="6">
    <location>
        <begin position="740"/>
        <end position="864"/>
    </location>
</feature>
<feature type="compositionally biased region" description="Polar residues" evidence="5">
    <location>
        <begin position="1"/>
        <end position="10"/>
    </location>
</feature>
<feature type="domain" description="EF-hand" evidence="7">
    <location>
        <begin position="1261"/>
        <end position="1296"/>
    </location>
</feature>
<keyword evidence="3" id="KW-0966">Cell projection</keyword>
<protein>
    <recommendedName>
        <fullName evidence="10">C2 domain containing protein</fullName>
    </recommendedName>
</protein>
<evidence type="ECO:0000313" key="9">
    <source>
        <dbReference type="Proteomes" id="UP000692954"/>
    </source>
</evidence>
<feature type="compositionally biased region" description="Low complexity" evidence="5">
    <location>
        <begin position="62"/>
        <end position="72"/>
    </location>
</feature>
<evidence type="ECO:0000256" key="2">
    <source>
        <dbReference type="ARBA" id="ARBA00023054"/>
    </source>
</evidence>
<feature type="region of interest" description="Disordered" evidence="5">
    <location>
        <begin position="57"/>
        <end position="92"/>
    </location>
</feature>
<gene>
    <name evidence="8" type="ORF">PSON_ATCC_30995.1.T0500047</name>
</gene>
<dbReference type="EMBL" id="CAJJDN010000050">
    <property type="protein sequence ID" value="CAD8086550.1"/>
    <property type="molecule type" value="Genomic_DNA"/>
</dbReference>
<feature type="coiled-coil region" evidence="4">
    <location>
        <begin position="154"/>
        <end position="184"/>
    </location>
</feature>
<evidence type="ECO:0000313" key="8">
    <source>
        <dbReference type="EMBL" id="CAD8086550.1"/>
    </source>
</evidence>
<dbReference type="InterPro" id="IPR031139">
    <property type="entry name" value="RPGRIP1_fam"/>
</dbReference>
<feature type="domain" description="EF-hand" evidence="7">
    <location>
        <begin position="1199"/>
        <end position="1234"/>
    </location>
</feature>
<comment type="subcellular location">
    <subcellularLocation>
        <location evidence="1">Cell projection</location>
    </subcellularLocation>
</comment>
<name>A0A8S1N1R1_9CILI</name>
<evidence type="ECO:0000259" key="6">
    <source>
        <dbReference type="PROSITE" id="PS50004"/>
    </source>
</evidence>
<dbReference type="GO" id="GO:1905515">
    <property type="term" value="P:non-motile cilium assembly"/>
    <property type="evidence" value="ECO:0007669"/>
    <property type="project" value="TreeGrafter"/>
</dbReference>
<evidence type="ECO:0000256" key="1">
    <source>
        <dbReference type="ARBA" id="ARBA00004316"/>
    </source>
</evidence>
<evidence type="ECO:0000256" key="3">
    <source>
        <dbReference type="ARBA" id="ARBA00023273"/>
    </source>
</evidence>
<sequence length="1537" mass="179738">MDQQAMTNALGNLKRQNENRQQQKQQANIPDQQTESNIYNDDFDGDDAILNVIKNAQDSKPKQQQQQQSSQQKRAESSNKRTAQIQKKKPYQFNKLNEGEKEKLFLDVYDENIKLKENQVKFEKMYGTMEVKLQQMQKFMGNKTVGGGETVEQNNQLVSKVNNLESENEKLKQKIQAISQAQRVVVAHQPMKKKKLVQADRPDIEQTGIRGGQFVDQQNQIKQLLELNDKLKKRLLEQEAQFRQLQAMMNSKIVNQQELSQKNAQFVTLQERCNKLESNLNGMRTQLDDERKRQSEIMMLLREEKEKNHLLEGQVRSMELAQKSVVDLQADLQEARRQKKEIEERLAILMESPFFKEYNERATIQAKMKAMEQEQIRNATDLKNLRETNAKLETENRLKREDIENLKKELKILQDKNQELNIKLAEKDQQLLPFKDLNYWDNDQFLKVLGNLKWTGEDPAWRKIEFIDRTYLDSDDPVYLRKEIEHLKLEKGELAAHLEKTQTLLKNQQDIQMEKDKMHQTQIEQLKLELKVANEKAYEYAKIADLKTQARQQQTLYEAEGIKYDDSISVFSVDKDEMLSPGENFFDLWVGKGEYQPAELVSSYKTSTQLNLDLGSLLTFVTIDFYDHETQHTSVSEGTSCFYNLQISFKVDADANFIQYLESNYLKLELYVSQGSEPTKIGSGLIQLKELVYENKNDTISKVISGSLTFHGINNQMIGIVEYKARMRYPISNFIRLLKERNQLQMQDLDEAEEIVAVRKRKLIVCIEKGTSLPPKSNCFIYYNFDTKDYHTNTQMGTNPKWDYRMVHEIVYNEMVVNQFNRMPLELYIIDDNQPLVEGSNDKVGFCLIDLSPLVKNQMIDLAAEVKNDDGDKVASVYVKIFWYDIKDEDTLNQQRSMIAESWEENITHKISSEMRSRGLLGITAFRVFDKDQDQIITFEDFANGLKNVLNIKMNPQEMQVYYSKLPQPLNQQKFQEFFRLQSNESIMYEAGFKSQFQTQELSSINQLMQQNTMQLQRTQLEQVHNSIYDLLKRKLSYGKSVQELFMEIDSVKPDGQLTIDELQKYFQQNSLLIPIAQLRDFLKFYMDINNDQLINFREFTNFFKLIPTSQQQQVYSQSSFRQTSNQRLQSNFPSIQETQVTSSPIDIAITAILNYGQSRQWTLMQVREFMDENRNSFIEANEMKKFLIQFGVHRNLQNGDDDIRQIIAFFDVNHDGRISISEFADTLNMYNNRLQIIKAQPTQQNIQNYVVGYLITYMRRNRKTIPELFNDIDQDGNGYLSKVELKGIFKNKILVPVDDYELNELFLEFDKNRDGHISISEFLQIVKPALDQDRNQSEFNQETIDKEKIARKAEEICFKNARVLQLAFQSKAQKPGYVTEMQFKQILREQKVGFTPNDIDDITLYIVRPENGMINYNLFLDLGKLRGVQQSDMFGQTGRSGFGSLSQIEQERAIGKAKEVFNRISRAVKNKYTPQQLFATFDKDSNGKINKAELAEVFTKMRIKNLDKDDVELIFKALDRDEDGSIDVKEFMKYLE</sequence>
<feature type="domain" description="EF-hand" evidence="7">
    <location>
        <begin position="1507"/>
        <end position="1537"/>
    </location>
</feature>
<dbReference type="GO" id="GO:0035869">
    <property type="term" value="C:ciliary transition zone"/>
    <property type="evidence" value="ECO:0007669"/>
    <property type="project" value="TreeGrafter"/>
</dbReference>
<dbReference type="PANTHER" id="PTHR14240:SF1">
    <property type="entry name" value="PROTEIN FANTOM-RELATED"/>
    <property type="match status" value="1"/>
</dbReference>
<dbReference type="GO" id="GO:0005509">
    <property type="term" value="F:calcium ion binding"/>
    <property type="evidence" value="ECO:0007669"/>
    <property type="project" value="InterPro"/>
</dbReference>
<dbReference type="PROSITE" id="PS00018">
    <property type="entry name" value="EF_HAND_1"/>
    <property type="match status" value="7"/>
</dbReference>
<feature type="domain" description="EF-hand" evidence="7">
    <location>
        <begin position="1302"/>
        <end position="1333"/>
    </location>
</feature>
<evidence type="ECO:0008006" key="10">
    <source>
        <dbReference type="Google" id="ProtNLM"/>
    </source>
</evidence>
<organism evidence="8 9">
    <name type="scientific">Paramecium sonneborni</name>
    <dbReference type="NCBI Taxonomy" id="65129"/>
    <lineage>
        <taxon>Eukaryota</taxon>
        <taxon>Sar</taxon>
        <taxon>Alveolata</taxon>
        <taxon>Ciliophora</taxon>
        <taxon>Intramacronucleata</taxon>
        <taxon>Oligohymenophorea</taxon>
        <taxon>Peniculida</taxon>
        <taxon>Parameciidae</taxon>
        <taxon>Paramecium</taxon>
    </lineage>
</organism>
<feature type="coiled-coil region" evidence="4">
    <location>
        <begin position="214"/>
        <end position="352"/>
    </location>
</feature>
<dbReference type="PROSITE" id="PS50004">
    <property type="entry name" value="C2"/>
    <property type="match status" value="1"/>
</dbReference>
<dbReference type="InterPro" id="IPR000008">
    <property type="entry name" value="C2_dom"/>
</dbReference>
<dbReference type="PANTHER" id="PTHR14240">
    <property type="entry name" value="RETINITIS PIGMENTOSA GTPASE REGULATOR-INTERACTING PROTEIN"/>
    <property type="match status" value="1"/>
</dbReference>
<feature type="domain" description="EF-hand" evidence="7">
    <location>
        <begin position="925"/>
        <end position="952"/>
    </location>
</feature>
<dbReference type="OrthoDB" id="296561at2759"/>
<dbReference type="PROSITE" id="PS50222">
    <property type="entry name" value="EF_HAND_2"/>
    <property type="match status" value="6"/>
</dbReference>
<evidence type="ECO:0000256" key="5">
    <source>
        <dbReference type="SAM" id="MobiDB-lite"/>
    </source>
</evidence>
<dbReference type="SMART" id="SM00054">
    <property type="entry name" value="EFh"/>
    <property type="match status" value="9"/>
</dbReference>
<dbReference type="Pfam" id="PF13499">
    <property type="entry name" value="EF-hand_7"/>
    <property type="match status" value="3"/>
</dbReference>
<feature type="domain" description="EF-hand" evidence="7">
    <location>
        <begin position="1476"/>
        <end position="1505"/>
    </location>
</feature>
<feature type="region of interest" description="Disordered" evidence="5">
    <location>
        <begin position="1"/>
        <end position="45"/>
    </location>
</feature>
<dbReference type="InterPro" id="IPR021656">
    <property type="entry name" value="C2-C2_1"/>
</dbReference>
<evidence type="ECO:0000259" key="7">
    <source>
        <dbReference type="PROSITE" id="PS50222"/>
    </source>
</evidence>
<keyword evidence="9" id="KW-1185">Reference proteome</keyword>
<keyword evidence="2 4" id="KW-0175">Coiled coil</keyword>
<dbReference type="InterPro" id="IPR002048">
    <property type="entry name" value="EF_hand_dom"/>
</dbReference>
<dbReference type="Proteomes" id="UP000692954">
    <property type="component" value="Unassembled WGS sequence"/>
</dbReference>
<proteinExistence type="predicted"/>
<feature type="compositionally biased region" description="Polar residues" evidence="5">
    <location>
        <begin position="27"/>
        <end position="39"/>
    </location>
</feature>